<dbReference type="InterPro" id="IPR001623">
    <property type="entry name" value="DnaJ_domain"/>
</dbReference>
<dbReference type="GO" id="GO:0005789">
    <property type="term" value="C:endoplasmic reticulum membrane"/>
    <property type="evidence" value="ECO:0007669"/>
    <property type="project" value="TreeGrafter"/>
</dbReference>
<dbReference type="PANTHER" id="PTHR43908:SF3">
    <property type="entry name" value="AT29763P-RELATED"/>
    <property type="match status" value="1"/>
</dbReference>
<accession>A0A0X8HUH1</accession>
<dbReference type="Proteomes" id="UP000243052">
    <property type="component" value="Chromosome vi"/>
</dbReference>
<dbReference type="InterPro" id="IPR051100">
    <property type="entry name" value="DnaJ_subfamily_B/C"/>
</dbReference>
<reference evidence="3 4" key="1">
    <citation type="submission" date="2016-01" db="EMBL/GenBank/DDBJ databases">
        <title>Genome sequence of the yeast Holleya sinecauda.</title>
        <authorList>
            <person name="Dietrich F.S."/>
        </authorList>
    </citation>
    <scope>NUCLEOTIDE SEQUENCE [LARGE SCALE GENOMIC DNA]</scope>
    <source>
        <strain evidence="3 4">ATCC 58844</strain>
    </source>
</reference>
<dbReference type="Pfam" id="PF00226">
    <property type="entry name" value="DnaJ"/>
    <property type="match status" value="1"/>
</dbReference>
<dbReference type="GO" id="GO:0030544">
    <property type="term" value="F:Hsp70 protein binding"/>
    <property type="evidence" value="ECO:0007669"/>
    <property type="project" value="TreeGrafter"/>
</dbReference>
<protein>
    <submittedName>
        <fullName evidence="3">HFL141Cp</fullName>
    </submittedName>
</protein>
<dbReference type="GO" id="GO:0071218">
    <property type="term" value="P:cellular response to misfolded protein"/>
    <property type="evidence" value="ECO:0007669"/>
    <property type="project" value="TreeGrafter"/>
</dbReference>
<evidence type="ECO:0000256" key="1">
    <source>
        <dbReference type="SAM" id="Phobius"/>
    </source>
</evidence>
<sequence length="232" mass="25763">MSATEYTEEQEKITYAILNKDKSSFYELLQIDREASDGDIKKAYRKLAIKLHPDKNRHPRAAEAFKRINRAFEVLSDDSKRRIYDQLGYDPDDRAAAQESYRNGGHEGSSGYRNAPSDGMFFRNTGGAGDVPDDLFSFLFNSGAGGRQFGMGGPFDFGGGTTFTFGGPNGFKVYSGPGGRFQQHHAFGRVFRDQAAHFQRTDDANAAQEPIQHMLVILLVALVFLLLPSLGF</sequence>
<dbReference type="PROSITE" id="PS50076">
    <property type="entry name" value="DNAJ_2"/>
    <property type="match status" value="1"/>
</dbReference>
<proteinExistence type="predicted"/>
<dbReference type="SUPFAM" id="SSF46565">
    <property type="entry name" value="Chaperone J-domain"/>
    <property type="match status" value="1"/>
</dbReference>
<dbReference type="PROSITE" id="PS00636">
    <property type="entry name" value="DNAJ_1"/>
    <property type="match status" value="1"/>
</dbReference>
<dbReference type="CDD" id="cd06257">
    <property type="entry name" value="DnaJ"/>
    <property type="match status" value="1"/>
</dbReference>
<dbReference type="EMBL" id="CP014246">
    <property type="protein sequence ID" value="AMD21715.1"/>
    <property type="molecule type" value="Genomic_DNA"/>
</dbReference>
<dbReference type="OrthoDB" id="1507364at2759"/>
<keyword evidence="1" id="KW-1133">Transmembrane helix</keyword>
<dbReference type="PANTHER" id="PTHR43908">
    <property type="entry name" value="AT29763P-RELATED"/>
    <property type="match status" value="1"/>
</dbReference>
<feature type="transmembrane region" description="Helical" evidence="1">
    <location>
        <begin position="211"/>
        <end position="230"/>
    </location>
</feature>
<dbReference type="RefSeq" id="XP_017988711.1">
    <property type="nucleotide sequence ID" value="XM_018133163.1"/>
</dbReference>
<name>A0A0X8HUH1_9SACH</name>
<dbReference type="InterPro" id="IPR018253">
    <property type="entry name" value="DnaJ_domain_CS"/>
</dbReference>
<keyword evidence="4" id="KW-1185">Reference proteome</keyword>
<dbReference type="InterPro" id="IPR036869">
    <property type="entry name" value="J_dom_sf"/>
</dbReference>
<evidence type="ECO:0000259" key="2">
    <source>
        <dbReference type="PROSITE" id="PS50076"/>
    </source>
</evidence>
<dbReference type="PRINTS" id="PR00625">
    <property type="entry name" value="JDOMAIN"/>
</dbReference>
<dbReference type="AlphaFoldDB" id="A0A0X8HUH1"/>
<dbReference type="Gene3D" id="1.10.287.110">
    <property type="entry name" value="DnaJ domain"/>
    <property type="match status" value="1"/>
</dbReference>
<dbReference type="GeneID" id="28725019"/>
<keyword evidence="1" id="KW-0812">Transmembrane</keyword>
<dbReference type="SMART" id="SM00271">
    <property type="entry name" value="DnaJ"/>
    <property type="match status" value="1"/>
</dbReference>
<dbReference type="STRING" id="45286.A0A0X8HUH1"/>
<evidence type="ECO:0000313" key="4">
    <source>
        <dbReference type="Proteomes" id="UP000243052"/>
    </source>
</evidence>
<evidence type="ECO:0000313" key="3">
    <source>
        <dbReference type="EMBL" id="AMD21715.1"/>
    </source>
</evidence>
<feature type="domain" description="J" evidence="2">
    <location>
        <begin position="24"/>
        <end position="88"/>
    </location>
</feature>
<keyword evidence="1" id="KW-0472">Membrane</keyword>
<organism evidence="3 4">
    <name type="scientific">Eremothecium sinecaudum</name>
    <dbReference type="NCBI Taxonomy" id="45286"/>
    <lineage>
        <taxon>Eukaryota</taxon>
        <taxon>Fungi</taxon>
        <taxon>Dikarya</taxon>
        <taxon>Ascomycota</taxon>
        <taxon>Saccharomycotina</taxon>
        <taxon>Saccharomycetes</taxon>
        <taxon>Saccharomycetales</taxon>
        <taxon>Saccharomycetaceae</taxon>
        <taxon>Eremothecium</taxon>
    </lineage>
</organism>
<gene>
    <name evidence="3" type="ORF">AW171_hschr63685</name>
</gene>